<dbReference type="GeneID" id="85229267"/>
<name>A0AA97I428_9EURY</name>
<dbReference type="PANTHER" id="PTHR13799:SF14">
    <property type="entry name" value="GTP CYCLOHYDROLASE 1 TYPE 2 HOMOLOG"/>
    <property type="match status" value="1"/>
</dbReference>
<dbReference type="Proteomes" id="UP001301797">
    <property type="component" value="Chromosome"/>
</dbReference>
<feature type="binding site" evidence="3">
    <location>
        <position position="65"/>
    </location>
    <ligand>
        <name>a divalent metal cation</name>
        <dbReference type="ChEBI" id="CHEBI:60240"/>
        <label>1</label>
    </ligand>
</feature>
<evidence type="ECO:0000256" key="2">
    <source>
        <dbReference type="ARBA" id="ARBA00022723"/>
    </source>
</evidence>
<dbReference type="Pfam" id="PF01784">
    <property type="entry name" value="DUF34_NIF3"/>
    <property type="match status" value="1"/>
</dbReference>
<feature type="binding site" evidence="3">
    <location>
        <position position="66"/>
    </location>
    <ligand>
        <name>a divalent metal cation</name>
        <dbReference type="ChEBI" id="CHEBI:60240"/>
        <label>1</label>
    </ligand>
</feature>
<proteinExistence type="inferred from homology"/>
<dbReference type="AlphaFoldDB" id="A0AA97I428"/>
<dbReference type="PANTHER" id="PTHR13799">
    <property type="entry name" value="NGG1 INTERACTING FACTOR 3"/>
    <property type="match status" value="1"/>
</dbReference>
<dbReference type="InterPro" id="IPR036069">
    <property type="entry name" value="DUF34/NIF3_sf"/>
</dbReference>
<keyword evidence="2 3" id="KW-0479">Metal-binding</keyword>
<accession>A0AA97I428</accession>
<keyword evidence="5" id="KW-1185">Reference proteome</keyword>
<feature type="binding site" evidence="3">
    <location>
        <position position="102"/>
    </location>
    <ligand>
        <name>a divalent metal cation</name>
        <dbReference type="ChEBI" id="CHEBI:60240"/>
        <label>1</label>
    </ligand>
</feature>
<comment type="similarity">
    <text evidence="1">Belongs to the GTP cyclohydrolase I type 2/NIF3 family.</text>
</comment>
<evidence type="ECO:0000256" key="1">
    <source>
        <dbReference type="ARBA" id="ARBA00006964"/>
    </source>
</evidence>
<dbReference type="EMBL" id="CP043875">
    <property type="protein sequence ID" value="WOF15886.1"/>
    <property type="molecule type" value="Genomic_DNA"/>
</dbReference>
<dbReference type="KEGG" id="mefw:F1737_03825"/>
<dbReference type="NCBIfam" id="TIGR00486">
    <property type="entry name" value="YbgI_SA1388"/>
    <property type="match status" value="1"/>
</dbReference>
<dbReference type="Gene3D" id="3.40.1390.30">
    <property type="entry name" value="NIF3 (NGG1p interacting factor 3)-like"/>
    <property type="match status" value="2"/>
</dbReference>
<organism evidence="4 5">
    <name type="scientific">Methanochimaera problematica</name>
    <dbReference type="NCBI Taxonomy" id="2609417"/>
    <lineage>
        <taxon>Archaea</taxon>
        <taxon>Methanobacteriati</taxon>
        <taxon>Methanobacteriota</taxon>
        <taxon>Stenosarchaea group</taxon>
        <taxon>Methanomicrobia</taxon>
        <taxon>Methanomicrobiales</taxon>
        <taxon>Methanomicrobiaceae</taxon>
        <taxon>Methanochimaera</taxon>
    </lineage>
</organism>
<evidence type="ECO:0000256" key="3">
    <source>
        <dbReference type="PIRSR" id="PIRSR602678-1"/>
    </source>
</evidence>
<dbReference type="GO" id="GO:0046872">
    <property type="term" value="F:metal ion binding"/>
    <property type="evidence" value="ECO:0007669"/>
    <property type="project" value="UniProtKB-KW"/>
</dbReference>
<gene>
    <name evidence="4" type="ORF">F1737_03825</name>
</gene>
<feature type="binding site" evidence="3">
    <location>
        <position position="205"/>
    </location>
    <ligand>
        <name>a divalent metal cation</name>
        <dbReference type="ChEBI" id="CHEBI:60240"/>
        <label>1</label>
    </ligand>
</feature>
<reference evidence="4 5" key="1">
    <citation type="submission" date="2019-09" db="EMBL/GenBank/DDBJ databases">
        <title>The complete genome of Methanoplanus sp. FWC-SCC4.</title>
        <authorList>
            <person name="Chen S.-C."/>
            <person name="Zhou Y.-Z."/>
            <person name="Lai M.-C."/>
        </authorList>
    </citation>
    <scope>NUCLEOTIDE SEQUENCE [LARGE SCALE GENOMIC DNA]</scope>
    <source>
        <strain evidence="4 5">FWC-SCC4</strain>
    </source>
</reference>
<dbReference type="InterPro" id="IPR002678">
    <property type="entry name" value="DUF34/NIF3"/>
</dbReference>
<evidence type="ECO:0000313" key="5">
    <source>
        <dbReference type="Proteomes" id="UP001301797"/>
    </source>
</evidence>
<evidence type="ECO:0000313" key="4">
    <source>
        <dbReference type="EMBL" id="WOF15886.1"/>
    </source>
</evidence>
<sequence>MHIEDFVRLMEDIAPPDLAEDFDESRIGLVVEGKRDIENVACALDATLNTVSDAVSINADMLVVHHTPIWNPVTRISGIQKEILQKALASDLNIYVMHTNYDHADGGINDSLSALLNLRNCRKMSLGIIGDCSVSLEEISKITGSGLRVYGEIKDLKNLAIVGGSGFDPELINEAKNLGADAFLSSELKHSVILSSSLPLIESTHYALESPGMKMLSEKMGWTFIDDKPAGRLYL</sequence>
<feature type="binding site" evidence="3">
    <location>
        <position position="209"/>
    </location>
    <ligand>
        <name>a divalent metal cation</name>
        <dbReference type="ChEBI" id="CHEBI:60240"/>
        <label>1</label>
    </ligand>
</feature>
<dbReference type="SUPFAM" id="SSF102705">
    <property type="entry name" value="NIF3 (NGG1p interacting factor 3)-like"/>
    <property type="match status" value="1"/>
</dbReference>
<dbReference type="GO" id="GO:0005737">
    <property type="term" value="C:cytoplasm"/>
    <property type="evidence" value="ECO:0007669"/>
    <property type="project" value="TreeGrafter"/>
</dbReference>
<protein>
    <submittedName>
        <fullName evidence="4">Nif3-like dinuclear metal center hexameric protein</fullName>
    </submittedName>
</protein>
<dbReference type="RefSeq" id="WP_317137455.1">
    <property type="nucleotide sequence ID" value="NZ_CP043875.1"/>
</dbReference>
<dbReference type="FunFam" id="3.40.1390.30:FF:000001">
    <property type="entry name" value="GTP cyclohydrolase 1 type 2"/>
    <property type="match status" value="1"/>
</dbReference>